<feature type="transmembrane region" description="Helical" evidence="1">
    <location>
        <begin position="32"/>
        <end position="49"/>
    </location>
</feature>
<keyword evidence="1" id="KW-1133">Transmembrane helix</keyword>
<feature type="transmembrane region" description="Helical" evidence="1">
    <location>
        <begin position="211"/>
        <end position="229"/>
    </location>
</feature>
<keyword evidence="1" id="KW-0472">Membrane</keyword>
<proteinExistence type="predicted"/>
<feature type="non-terminal residue" evidence="2">
    <location>
        <position position="1"/>
    </location>
</feature>
<organism evidence="2">
    <name type="scientific">marine metagenome</name>
    <dbReference type="NCBI Taxonomy" id="408172"/>
    <lineage>
        <taxon>unclassified sequences</taxon>
        <taxon>metagenomes</taxon>
        <taxon>ecological metagenomes</taxon>
    </lineage>
</organism>
<feature type="transmembrane region" description="Helical" evidence="1">
    <location>
        <begin position="241"/>
        <end position="262"/>
    </location>
</feature>
<feature type="transmembrane region" description="Helical" evidence="1">
    <location>
        <begin position="6"/>
        <end position="25"/>
    </location>
</feature>
<feature type="transmembrane region" description="Helical" evidence="1">
    <location>
        <begin position="61"/>
        <end position="82"/>
    </location>
</feature>
<protein>
    <submittedName>
        <fullName evidence="2">Uncharacterized protein</fullName>
    </submittedName>
</protein>
<sequence length="316" mass="35709">VSASVNIILPIATLGIIALWTRYYYKSWFAPGCFFTVFWFLVILLPQIIAPELPTHSFGLWFIVSFAVAIILGGMIVPYNYYKLYTNFAVIENIKKIIQRKSALFLGIITVFSLISILSIIWSLIFGVRRFELDFTFVSLLTLPSKLYGDQNSELLVLPWYIKYLIYFIMPASLLGGFLSSFISGKIKIICFSPFITALIHGVIYSTRLGIFLSLVLILSGIFSTNVMLKKDLDNTFNIRSGIIAVSAVIGLVCIWMLLQWLRGGADSNVFLPNFWDIAKNAIFSTTSAFTVWLRTYQPMEISYGLYTFAGPADLF</sequence>
<feature type="transmembrane region" description="Helical" evidence="1">
    <location>
        <begin position="103"/>
        <end position="125"/>
    </location>
</feature>
<feature type="non-terminal residue" evidence="2">
    <location>
        <position position="316"/>
    </location>
</feature>
<evidence type="ECO:0000256" key="1">
    <source>
        <dbReference type="SAM" id="Phobius"/>
    </source>
</evidence>
<keyword evidence="1" id="KW-0812">Transmembrane</keyword>
<accession>A0A382NKM9</accession>
<feature type="transmembrane region" description="Helical" evidence="1">
    <location>
        <begin position="164"/>
        <end position="182"/>
    </location>
</feature>
<dbReference type="AlphaFoldDB" id="A0A382NKM9"/>
<reference evidence="2" key="1">
    <citation type="submission" date="2018-05" db="EMBL/GenBank/DDBJ databases">
        <authorList>
            <person name="Lanie J.A."/>
            <person name="Ng W.-L."/>
            <person name="Kazmierczak K.M."/>
            <person name="Andrzejewski T.M."/>
            <person name="Davidsen T.M."/>
            <person name="Wayne K.J."/>
            <person name="Tettelin H."/>
            <person name="Glass J.I."/>
            <person name="Rusch D."/>
            <person name="Podicherti R."/>
            <person name="Tsui H.-C.T."/>
            <person name="Winkler M.E."/>
        </authorList>
    </citation>
    <scope>NUCLEOTIDE SEQUENCE</scope>
</reference>
<gene>
    <name evidence="2" type="ORF">METZ01_LOCUS313719</name>
</gene>
<evidence type="ECO:0000313" key="2">
    <source>
        <dbReference type="EMBL" id="SVC60865.1"/>
    </source>
</evidence>
<name>A0A382NKM9_9ZZZZ</name>
<dbReference type="EMBL" id="UINC01100652">
    <property type="protein sequence ID" value="SVC60865.1"/>
    <property type="molecule type" value="Genomic_DNA"/>
</dbReference>
<feature type="transmembrane region" description="Helical" evidence="1">
    <location>
        <begin position="189"/>
        <end position="205"/>
    </location>
</feature>